<keyword evidence="2" id="KW-1185">Reference proteome</keyword>
<gene>
    <name evidence="1" type="ORF">Fot_21009</name>
</gene>
<dbReference type="EMBL" id="JBFOLJ010000006">
    <property type="protein sequence ID" value="KAL2528408.1"/>
    <property type="molecule type" value="Genomic_DNA"/>
</dbReference>
<dbReference type="InterPro" id="IPR032675">
    <property type="entry name" value="LRR_dom_sf"/>
</dbReference>
<protein>
    <submittedName>
        <fullName evidence="1">Late blight resistance protein-like protein R1B-16</fullName>
    </submittedName>
</protein>
<dbReference type="AlphaFoldDB" id="A0ABD1UVG5"/>
<comment type="caution">
    <text evidence="1">The sequence shown here is derived from an EMBL/GenBank/DDBJ whole genome shotgun (WGS) entry which is preliminary data.</text>
</comment>
<sequence>MSMVDVADDGRCGYAVTTDDNPILLNFSSEFSIYEQHHRLCNHSDPDHFKSRLFGLHIHSLLGMSESLFIVSRLRLLRVLKFSNTNGYIATLEFLFQLRYLEIPYLSLQMSERFENLEFLFVTGPTTTDPLFSNMPKLRHLDLKTPSRISKDWKIPQTHSLETLSGVLVYNLNDEKILRCFPHLHHLKCDYGKSWSDCPDLSFLTQLESLKMTFFGWKVFFREINFPTNIKKLSLSHSFPCERMSSVGKLPNLEILKLQFLNFEGETWNTNDDEFQKLKYLKLGYLKLEDWNSSEDHFPTLERLVLESCDYFKSIPFELGYIPTLQMIEVYSCGLSVRESAMKIKEEQEENGNEELTVIINGL</sequence>
<organism evidence="1 2">
    <name type="scientific">Forsythia ovata</name>
    <dbReference type="NCBI Taxonomy" id="205694"/>
    <lineage>
        <taxon>Eukaryota</taxon>
        <taxon>Viridiplantae</taxon>
        <taxon>Streptophyta</taxon>
        <taxon>Embryophyta</taxon>
        <taxon>Tracheophyta</taxon>
        <taxon>Spermatophyta</taxon>
        <taxon>Magnoliopsida</taxon>
        <taxon>eudicotyledons</taxon>
        <taxon>Gunneridae</taxon>
        <taxon>Pentapetalae</taxon>
        <taxon>asterids</taxon>
        <taxon>lamiids</taxon>
        <taxon>Lamiales</taxon>
        <taxon>Oleaceae</taxon>
        <taxon>Forsythieae</taxon>
        <taxon>Forsythia</taxon>
    </lineage>
</organism>
<proteinExistence type="predicted"/>
<dbReference type="Gene3D" id="3.80.10.10">
    <property type="entry name" value="Ribonuclease Inhibitor"/>
    <property type="match status" value="1"/>
</dbReference>
<reference evidence="2" key="1">
    <citation type="submission" date="2024-07" db="EMBL/GenBank/DDBJ databases">
        <title>Two chromosome-level genome assemblies of Korean endemic species Abeliophyllum distichum and Forsythia ovata (Oleaceae).</title>
        <authorList>
            <person name="Jang H."/>
        </authorList>
    </citation>
    <scope>NUCLEOTIDE SEQUENCE [LARGE SCALE GENOMIC DNA]</scope>
</reference>
<evidence type="ECO:0000313" key="1">
    <source>
        <dbReference type="EMBL" id="KAL2528408.1"/>
    </source>
</evidence>
<dbReference type="PANTHER" id="PTHR15140:SF33">
    <property type="entry name" value="LATE BLIGHT RESISTANCE PROTEIN HOMOLOG R1A-3 ISOFORM X1"/>
    <property type="match status" value="1"/>
</dbReference>
<dbReference type="SUPFAM" id="SSF52058">
    <property type="entry name" value="L domain-like"/>
    <property type="match status" value="1"/>
</dbReference>
<dbReference type="Proteomes" id="UP001604277">
    <property type="component" value="Unassembled WGS sequence"/>
</dbReference>
<evidence type="ECO:0000313" key="2">
    <source>
        <dbReference type="Proteomes" id="UP001604277"/>
    </source>
</evidence>
<accession>A0ABD1UVG5</accession>
<name>A0ABD1UVG5_9LAMI</name>
<dbReference type="PANTHER" id="PTHR15140">
    <property type="entry name" value="TUBULIN-SPECIFIC CHAPERONE E"/>
    <property type="match status" value="1"/>
</dbReference>